<keyword evidence="2" id="KW-0812">Transmembrane</keyword>
<dbReference type="ExpressionAtlas" id="A0A3L6F863">
    <property type="expression patterns" value="baseline and differential"/>
</dbReference>
<feature type="region of interest" description="Disordered" evidence="1">
    <location>
        <begin position="1"/>
        <end position="29"/>
    </location>
</feature>
<accession>A0A3L6F863</accession>
<evidence type="ECO:0000313" key="3">
    <source>
        <dbReference type="EMBL" id="PWZ27767.1"/>
    </source>
</evidence>
<keyword evidence="2" id="KW-1133">Transmembrane helix</keyword>
<dbReference type="AlphaFoldDB" id="A0A3L6F863"/>
<feature type="transmembrane region" description="Helical" evidence="2">
    <location>
        <begin position="92"/>
        <end position="118"/>
    </location>
</feature>
<keyword evidence="2" id="KW-0472">Membrane</keyword>
<proteinExistence type="predicted"/>
<gene>
    <name evidence="3" type="ORF">Zm00014a_028271</name>
</gene>
<feature type="transmembrane region" description="Helical" evidence="2">
    <location>
        <begin position="124"/>
        <end position="149"/>
    </location>
</feature>
<feature type="transmembrane region" description="Helical" evidence="2">
    <location>
        <begin position="156"/>
        <end position="175"/>
    </location>
</feature>
<dbReference type="EMBL" id="NCVQ01000005">
    <property type="protein sequence ID" value="PWZ27767.1"/>
    <property type="molecule type" value="Genomic_DNA"/>
</dbReference>
<organism evidence="3 4">
    <name type="scientific">Zea mays</name>
    <name type="common">Maize</name>
    <dbReference type="NCBI Taxonomy" id="4577"/>
    <lineage>
        <taxon>Eukaryota</taxon>
        <taxon>Viridiplantae</taxon>
        <taxon>Streptophyta</taxon>
        <taxon>Embryophyta</taxon>
        <taxon>Tracheophyta</taxon>
        <taxon>Spermatophyta</taxon>
        <taxon>Magnoliopsida</taxon>
        <taxon>Liliopsida</taxon>
        <taxon>Poales</taxon>
        <taxon>Poaceae</taxon>
        <taxon>PACMAD clade</taxon>
        <taxon>Panicoideae</taxon>
        <taxon>Andropogonodae</taxon>
        <taxon>Andropogoneae</taxon>
        <taxon>Tripsacinae</taxon>
        <taxon>Zea</taxon>
    </lineage>
</organism>
<dbReference type="PANTHER" id="PTHR35508:SF1">
    <property type="entry name" value="VOLTAGE-DEPENDENT L-TYPE CALCIUM CHANNEL SUBUNIT"/>
    <property type="match status" value="1"/>
</dbReference>
<reference evidence="3 4" key="1">
    <citation type="journal article" date="2018" name="Nat. Genet.">
        <title>Extensive intraspecific gene order and gene structural variations between Mo17 and other maize genomes.</title>
        <authorList>
            <person name="Sun S."/>
            <person name="Zhou Y."/>
            <person name="Chen J."/>
            <person name="Shi J."/>
            <person name="Zhao H."/>
            <person name="Zhao H."/>
            <person name="Song W."/>
            <person name="Zhang M."/>
            <person name="Cui Y."/>
            <person name="Dong X."/>
            <person name="Liu H."/>
            <person name="Ma X."/>
            <person name="Jiao Y."/>
            <person name="Wang B."/>
            <person name="Wei X."/>
            <person name="Stein J.C."/>
            <person name="Glaubitz J.C."/>
            <person name="Lu F."/>
            <person name="Yu G."/>
            <person name="Liang C."/>
            <person name="Fengler K."/>
            <person name="Li B."/>
            <person name="Rafalski A."/>
            <person name="Schnable P.S."/>
            <person name="Ware D.H."/>
            <person name="Buckler E.S."/>
            <person name="Lai J."/>
        </authorList>
    </citation>
    <scope>NUCLEOTIDE SEQUENCE [LARGE SCALE GENOMIC DNA]</scope>
    <source>
        <strain evidence="4">cv. Missouri 17</strain>
        <tissue evidence="3">Seedling</tissue>
    </source>
</reference>
<sequence length="317" mass="34480">MDVDGPAPADASARPATNGEAPSGAREVDVGEEDTLAGVLRSFVDGVWYPDEPLLRRLRAASCDAAPRLRGASRNSARDLLEWTRRGSGLRAILVISVGTITLIALTGLLTFMFFLLVATANAIIVSVLMSLAAAGGFLAIFFACLVAVYIGAVSVAIFVISATVISAVVGILVATGKSFYSPLEVCSAVDMLICNLEVSSIYCTYQIDFPIFTLSFPRKEFHFLYDSLEKMKGYYDAQYLERLGWVLLDDLVHRKEEHGPDEALLRHDELGNPIVFRVPASEAEACRLRLVGCVLYEADISIYVNHGFAVCLFVRV</sequence>
<dbReference type="Proteomes" id="UP000251960">
    <property type="component" value="Chromosome 4"/>
</dbReference>
<protein>
    <submittedName>
        <fullName evidence="3">Uncharacterized protein</fullName>
    </submittedName>
</protein>
<evidence type="ECO:0000313" key="4">
    <source>
        <dbReference type="Proteomes" id="UP000251960"/>
    </source>
</evidence>
<name>A0A3L6F863_MAIZE</name>
<comment type="caution">
    <text evidence="3">The sequence shown here is derived from an EMBL/GenBank/DDBJ whole genome shotgun (WGS) entry which is preliminary data.</text>
</comment>
<evidence type="ECO:0000256" key="1">
    <source>
        <dbReference type="SAM" id="MobiDB-lite"/>
    </source>
</evidence>
<dbReference type="PANTHER" id="PTHR35508">
    <property type="entry name" value="VOLTAGE-DEPENDENT L-TYPE CALCIUM CHANNEL SUBUNIT"/>
    <property type="match status" value="1"/>
</dbReference>
<evidence type="ECO:0000256" key="2">
    <source>
        <dbReference type="SAM" id="Phobius"/>
    </source>
</evidence>